<dbReference type="Gene3D" id="3.40.50.2300">
    <property type="match status" value="1"/>
</dbReference>
<dbReference type="OrthoDB" id="9780153at2"/>
<dbReference type="PROSITE" id="PS00622">
    <property type="entry name" value="HTH_LUXR_1"/>
    <property type="match status" value="1"/>
</dbReference>
<protein>
    <submittedName>
        <fullName evidence="6">Two component transcriptional regulator, LuxR family</fullName>
    </submittedName>
</protein>
<dbReference type="Pfam" id="PF00072">
    <property type="entry name" value="Response_reg"/>
    <property type="match status" value="1"/>
</dbReference>
<dbReference type="PRINTS" id="PR00038">
    <property type="entry name" value="HTHLUXR"/>
</dbReference>
<feature type="modified residue" description="4-aspartylphosphate" evidence="3">
    <location>
        <position position="57"/>
    </location>
</feature>
<proteinExistence type="predicted"/>
<evidence type="ECO:0000313" key="6">
    <source>
        <dbReference type="EMBL" id="SEB50538.1"/>
    </source>
</evidence>
<dbReference type="EMBL" id="FNSD01000001">
    <property type="protein sequence ID" value="SEB50538.1"/>
    <property type="molecule type" value="Genomic_DNA"/>
</dbReference>
<evidence type="ECO:0000313" key="7">
    <source>
        <dbReference type="Proteomes" id="UP000182409"/>
    </source>
</evidence>
<reference evidence="6 7" key="1">
    <citation type="submission" date="2016-10" db="EMBL/GenBank/DDBJ databases">
        <authorList>
            <person name="de Groot N.N."/>
        </authorList>
    </citation>
    <scope>NUCLEOTIDE SEQUENCE [LARGE SCALE GENOMIC DNA]</scope>
    <source>
        <strain evidence="6 7">AB35.6</strain>
    </source>
</reference>
<evidence type="ECO:0000256" key="2">
    <source>
        <dbReference type="ARBA" id="ARBA00023125"/>
    </source>
</evidence>
<dbReference type="SMART" id="SM00421">
    <property type="entry name" value="HTH_LUXR"/>
    <property type="match status" value="1"/>
</dbReference>
<name>A0A1H4JXF2_9BACT</name>
<dbReference type="GO" id="GO:0000160">
    <property type="term" value="P:phosphorelay signal transduction system"/>
    <property type="evidence" value="ECO:0007669"/>
    <property type="project" value="InterPro"/>
</dbReference>
<dbReference type="PROSITE" id="PS50043">
    <property type="entry name" value="HTH_LUXR_2"/>
    <property type="match status" value="1"/>
</dbReference>
<sequence length="219" mass="24095">MSEIIQILLADDHPVVRRGLRAALEDDERLQVIAEAADGNEALRQMEALNPSVAVLDIDMPGMNGLAVAREALQKKLPTRIIFMTFHADEDLMRAAMESGGQGYLLKGSETDEVCAAIHAVHAGRTYIGSTMAAVLLTQASQRRDVPSSLKLLTPTERKILRLIADGLSSKEIGDALSIHYRTVENHRTNMCRKLEVEGANALARFALHHRAVLQERLL</sequence>
<gene>
    <name evidence="6" type="ORF">SAMN05443244_0857</name>
</gene>
<evidence type="ECO:0000256" key="3">
    <source>
        <dbReference type="PROSITE-ProRule" id="PRU00169"/>
    </source>
</evidence>
<dbReference type="PROSITE" id="PS50110">
    <property type="entry name" value="RESPONSE_REGULATORY"/>
    <property type="match status" value="1"/>
</dbReference>
<dbReference type="SUPFAM" id="SSF52172">
    <property type="entry name" value="CheY-like"/>
    <property type="match status" value="1"/>
</dbReference>
<dbReference type="InterPro" id="IPR000792">
    <property type="entry name" value="Tscrpt_reg_LuxR_C"/>
</dbReference>
<dbReference type="InterPro" id="IPR058245">
    <property type="entry name" value="NreC/VraR/RcsB-like_REC"/>
</dbReference>
<dbReference type="Pfam" id="PF00196">
    <property type="entry name" value="GerE"/>
    <property type="match status" value="1"/>
</dbReference>
<feature type="domain" description="HTH luxR-type" evidence="4">
    <location>
        <begin position="146"/>
        <end position="211"/>
    </location>
</feature>
<dbReference type="RefSeq" id="WP_074652501.1">
    <property type="nucleotide sequence ID" value="NZ_FNSD01000001.1"/>
</dbReference>
<keyword evidence="2" id="KW-0238">DNA-binding</keyword>
<accession>A0A1H4JXF2</accession>
<evidence type="ECO:0000256" key="1">
    <source>
        <dbReference type="ARBA" id="ARBA00022553"/>
    </source>
</evidence>
<organism evidence="6 7">
    <name type="scientific">Terriglobus roseus</name>
    <dbReference type="NCBI Taxonomy" id="392734"/>
    <lineage>
        <taxon>Bacteria</taxon>
        <taxon>Pseudomonadati</taxon>
        <taxon>Acidobacteriota</taxon>
        <taxon>Terriglobia</taxon>
        <taxon>Terriglobales</taxon>
        <taxon>Acidobacteriaceae</taxon>
        <taxon>Terriglobus</taxon>
    </lineage>
</organism>
<dbReference type="SMART" id="SM00448">
    <property type="entry name" value="REC"/>
    <property type="match status" value="1"/>
</dbReference>
<dbReference type="InterPro" id="IPR016032">
    <property type="entry name" value="Sig_transdc_resp-reg_C-effctor"/>
</dbReference>
<evidence type="ECO:0000259" key="5">
    <source>
        <dbReference type="PROSITE" id="PS50110"/>
    </source>
</evidence>
<dbReference type="PANTHER" id="PTHR43214:SF43">
    <property type="entry name" value="TWO-COMPONENT RESPONSE REGULATOR"/>
    <property type="match status" value="1"/>
</dbReference>
<dbReference type="InterPro" id="IPR039420">
    <property type="entry name" value="WalR-like"/>
</dbReference>
<dbReference type="InterPro" id="IPR001789">
    <property type="entry name" value="Sig_transdc_resp-reg_receiver"/>
</dbReference>
<dbReference type="CDD" id="cd17535">
    <property type="entry name" value="REC_NarL-like"/>
    <property type="match status" value="1"/>
</dbReference>
<dbReference type="CDD" id="cd06170">
    <property type="entry name" value="LuxR_C_like"/>
    <property type="match status" value="1"/>
</dbReference>
<feature type="domain" description="Response regulatory" evidence="5">
    <location>
        <begin position="6"/>
        <end position="122"/>
    </location>
</feature>
<dbReference type="AlphaFoldDB" id="A0A1H4JXF2"/>
<dbReference type="GO" id="GO:0003677">
    <property type="term" value="F:DNA binding"/>
    <property type="evidence" value="ECO:0007669"/>
    <property type="project" value="UniProtKB-KW"/>
</dbReference>
<dbReference type="PANTHER" id="PTHR43214">
    <property type="entry name" value="TWO-COMPONENT RESPONSE REGULATOR"/>
    <property type="match status" value="1"/>
</dbReference>
<dbReference type="GO" id="GO:0006355">
    <property type="term" value="P:regulation of DNA-templated transcription"/>
    <property type="evidence" value="ECO:0007669"/>
    <property type="project" value="InterPro"/>
</dbReference>
<dbReference type="Proteomes" id="UP000182409">
    <property type="component" value="Unassembled WGS sequence"/>
</dbReference>
<dbReference type="InterPro" id="IPR011006">
    <property type="entry name" value="CheY-like_superfamily"/>
</dbReference>
<dbReference type="SUPFAM" id="SSF46894">
    <property type="entry name" value="C-terminal effector domain of the bipartite response regulators"/>
    <property type="match status" value="1"/>
</dbReference>
<keyword evidence="1 3" id="KW-0597">Phosphoprotein</keyword>
<evidence type="ECO:0000259" key="4">
    <source>
        <dbReference type="PROSITE" id="PS50043"/>
    </source>
</evidence>